<reference evidence="1" key="1">
    <citation type="journal article" date="2014" name="BMC Genomics">
        <title>Metasecretome-selective phage display approach for mining the functional potential of a rumen microbial community.</title>
        <authorList>
            <person name="Ciric M."/>
            <person name="Moon C.D."/>
            <person name="Leahy S.C."/>
            <person name="Creevey C.J."/>
            <person name="Altermann E."/>
            <person name="Attwood G.T."/>
            <person name="Rakonjac J."/>
            <person name="Gagic D."/>
        </authorList>
    </citation>
    <scope>NUCLEOTIDE SEQUENCE</scope>
</reference>
<name>A0A068LK30_9ZZZZ</name>
<organism evidence="1">
    <name type="scientific">uncultured prokaryote</name>
    <dbReference type="NCBI Taxonomy" id="198431"/>
    <lineage>
        <taxon>unclassified sequences</taxon>
        <taxon>environmental samples</taxon>
    </lineage>
</organism>
<dbReference type="EMBL" id="KF790731">
    <property type="protein sequence ID" value="AIE47642.1"/>
    <property type="molecule type" value="Genomic_DNA"/>
</dbReference>
<sequence length="44" mass="4732">MKKSIAILTTLLLLGGTICPFAGEIETNVEQVNVGETERVSEQV</sequence>
<feature type="non-terminal residue" evidence="1">
    <location>
        <position position="44"/>
    </location>
</feature>
<evidence type="ECO:0000313" key="1">
    <source>
        <dbReference type="EMBL" id="AIE47642.1"/>
    </source>
</evidence>
<accession>A0A068LK30</accession>
<dbReference type="AlphaFoldDB" id="A0A068LK30"/>
<protein>
    <submittedName>
        <fullName evidence="1">Uncharacterized protein</fullName>
    </submittedName>
</protein>
<proteinExistence type="predicted"/>